<name>A0A8S3KND6_9BILA</name>
<protein>
    <submittedName>
        <fullName evidence="1">Uncharacterized protein</fullName>
    </submittedName>
</protein>
<evidence type="ECO:0000313" key="1">
    <source>
        <dbReference type="EMBL" id="CAF5229154.1"/>
    </source>
</evidence>
<gene>
    <name evidence="1" type="ORF">SMN809_LOCUS86091</name>
</gene>
<dbReference type="EMBL" id="CAJOBI010368722">
    <property type="protein sequence ID" value="CAF5229154.1"/>
    <property type="molecule type" value="Genomic_DNA"/>
</dbReference>
<dbReference type="Proteomes" id="UP000676336">
    <property type="component" value="Unassembled WGS sequence"/>
</dbReference>
<proteinExistence type="predicted"/>
<sequence length="100" mass="11369">MSDGKSLKSDLMDKATDLWERAREKAEEKYDERATSSPVSFADFVPGYFKKRLSSSSSISKDLIQPLTDYFMKLEMTEASCDTLSDLNLTEYVAYEDLEG</sequence>
<evidence type="ECO:0000313" key="2">
    <source>
        <dbReference type="Proteomes" id="UP000676336"/>
    </source>
</evidence>
<organism evidence="1 2">
    <name type="scientific">Rotaria magnacalcarata</name>
    <dbReference type="NCBI Taxonomy" id="392030"/>
    <lineage>
        <taxon>Eukaryota</taxon>
        <taxon>Metazoa</taxon>
        <taxon>Spiralia</taxon>
        <taxon>Gnathifera</taxon>
        <taxon>Rotifera</taxon>
        <taxon>Eurotatoria</taxon>
        <taxon>Bdelloidea</taxon>
        <taxon>Philodinida</taxon>
        <taxon>Philodinidae</taxon>
        <taxon>Rotaria</taxon>
    </lineage>
</organism>
<accession>A0A8S3KND6</accession>
<feature type="non-terminal residue" evidence="1">
    <location>
        <position position="1"/>
    </location>
</feature>
<reference evidence="1" key="1">
    <citation type="submission" date="2021-02" db="EMBL/GenBank/DDBJ databases">
        <authorList>
            <person name="Nowell W R."/>
        </authorList>
    </citation>
    <scope>NUCLEOTIDE SEQUENCE</scope>
</reference>
<comment type="caution">
    <text evidence="1">The sequence shown here is derived from an EMBL/GenBank/DDBJ whole genome shotgun (WGS) entry which is preliminary data.</text>
</comment>
<dbReference type="AlphaFoldDB" id="A0A8S3KND6"/>